<dbReference type="PANTHER" id="PTHR22999">
    <property type="entry name" value="PX SERINE/THREONINE KINASE PXK"/>
    <property type="match status" value="1"/>
</dbReference>
<feature type="domain" description="PX" evidence="3">
    <location>
        <begin position="61"/>
        <end position="134"/>
    </location>
</feature>
<evidence type="ECO:0000256" key="1">
    <source>
        <dbReference type="ARBA" id="ARBA00004496"/>
    </source>
</evidence>
<dbReference type="PANTHER" id="PTHR22999:SF23">
    <property type="entry name" value="SORTING NEXIN-16"/>
    <property type="match status" value="1"/>
</dbReference>
<dbReference type="Pfam" id="PF00787">
    <property type="entry name" value="PX"/>
    <property type="match status" value="1"/>
</dbReference>
<evidence type="ECO:0000313" key="4">
    <source>
        <dbReference type="EMBL" id="KAK2554756.1"/>
    </source>
</evidence>
<dbReference type="InterPro" id="IPR051837">
    <property type="entry name" value="SortingNexin/PXDomain-PKLike"/>
</dbReference>
<gene>
    <name evidence="4" type="ORF">P5673_023720</name>
</gene>
<dbReference type="GO" id="GO:0035091">
    <property type="term" value="F:phosphatidylinositol binding"/>
    <property type="evidence" value="ECO:0007669"/>
    <property type="project" value="InterPro"/>
</dbReference>
<dbReference type="InterPro" id="IPR036871">
    <property type="entry name" value="PX_dom_sf"/>
</dbReference>
<dbReference type="GO" id="GO:0005769">
    <property type="term" value="C:early endosome"/>
    <property type="evidence" value="ECO:0007669"/>
    <property type="project" value="TreeGrafter"/>
</dbReference>
<dbReference type="InterPro" id="IPR001683">
    <property type="entry name" value="PX_dom"/>
</dbReference>
<sequence>MSGVTTFTTTSSPVRRLVSPLSSAKSRNIAKGATTTNDYGCQREDELASNSHGFTRSNISTPRVDSCILGKVTVEQRDKFTLYKIEVNDGEKSWIIYRRYKEFVLLNKKLRRLYPQFRLSLPERRIFKNNFAKG</sequence>
<dbReference type="GO" id="GO:0006622">
    <property type="term" value="P:protein targeting to lysosome"/>
    <property type="evidence" value="ECO:0007669"/>
    <property type="project" value="TreeGrafter"/>
</dbReference>
<dbReference type="GO" id="GO:0005770">
    <property type="term" value="C:late endosome"/>
    <property type="evidence" value="ECO:0007669"/>
    <property type="project" value="TreeGrafter"/>
</dbReference>
<dbReference type="EMBL" id="JARQWQ010000067">
    <property type="protein sequence ID" value="KAK2554756.1"/>
    <property type="molecule type" value="Genomic_DNA"/>
</dbReference>
<keyword evidence="5" id="KW-1185">Reference proteome</keyword>
<dbReference type="SUPFAM" id="SSF64268">
    <property type="entry name" value="PX domain"/>
    <property type="match status" value="1"/>
</dbReference>
<dbReference type="GO" id="GO:0008333">
    <property type="term" value="P:endosome to lysosome transport"/>
    <property type="evidence" value="ECO:0007669"/>
    <property type="project" value="TreeGrafter"/>
</dbReference>
<dbReference type="GO" id="GO:0045022">
    <property type="term" value="P:early endosome to late endosome transport"/>
    <property type="evidence" value="ECO:0007669"/>
    <property type="project" value="TreeGrafter"/>
</dbReference>
<dbReference type="PROSITE" id="PS50195">
    <property type="entry name" value="PX"/>
    <property type="match status" value="1"/>
</dbReference>
<reference evidence="4" key="1">
    <citation type="journal article" date="2023" name="G3 (Bethesda)">
        <title>Whole genome assembly and annotation of the endangered Caribbean coral Acropora cervicornis.</title>
        <authorList>
            <person name="Selwyn J.D."/>
            <person name="Vollmer S.V."/>
        </authorList>
    </citation>
    <scope>NUCLEOTIDE SEQUENCE</scope>
    <source>
        <strain evidence="4">K2</strain>
    </source>
</reference>
<reference evidence="4" key="2">
    <citation type="journal article" date="2023" name="Science">
        <title>Genomic signatures of disease resistance in endangered staghorn corals.</title>
        <authorList>
            <person name="Vollmer S.V."/>
            <person name="Selwyn J.D."/>
            <person name="Despard B.A."/>
            <person name="Roesel C.L."/>
        </authorList>
    </citation>
    <scope>NUCLEOTIDE SEQUENCE</scope>
    <source>
        <strain evidence="4">K2</strain>
    </source>
</reference>
<comment type="caution">
    <text evidence="4">The sequence shown here is derived from an EMBL/GenBank/DDBJ whole genome shotgun (WGS) entry which is preliminary data.</text>
</comment>
<evidence type="ECO:0000256" key="2">
    <source>
        <dbReference type="ARBA" id="ARBA00022490"/>
    </source>
</evidence>
<evidence type="ECO:0000313" key="5">
    <source>
        <dbReference type="Proteomes" id="UP001249851"/>
    </source>
</evidence>
<proteinExistence type="predicted"/>
<protein>
    <submittedName>
        <fullName evidence="4">Sorting nexin-16</fullName>
    </submittedName>
</protein>
<accession>A0AAD9Q4Y8</accession>
<dbReference type="AlphaFoldDB" id="A0AAD9Q4Y8"/>
<comment type="subcellular location">
    <subcellularLocation>
        <location evidence="1">Cytoplasm</location>
    </subcellularLocation>
</comment>
<dbReference type="Gene3D" id="3.30.1520.10">
    <property type="entry name" value="Phox-like domain"/>
    <property type="match status" value="1"/>
</dbReference>
<keyword evidence="2" id="KW-0963">Cytoplasm</keyword>
<dbReference type="Proteomes" id="UP001249851">
    <property type="component" value="Unassembled WGS sequence"/>
</dbReference>
<evidence type="ECO:0000259" key="3">
    <source>
        <dbReference type="PROSITE" id="PS50195"/>
    </source>
</evidence>
<name>A0AAD9Q4Y8_ACRCE</name>
<organism evidence="4 5">
    <name type="scientific">Acropora cervicornis</name>
    <name type="common">Staghorn coral</name>
    <dbReference type="NCBI Taxonomy" id="6130"/>
    <lineage>
        <taxon>Eukaryota</taxon>
        <taxon>Metazoa</taxon>
        <taxon>Cnidaria</taxon>
        <taxon>Anthozoa</taxon>
        <taxon>Hexacorallia</taxon>
        <taxon>Scleractinia</taxon>
        <taxon>Astrocoeniina</taxon>
        <taxon>Acroporidae</taxon>
        <taxon>Acropora</taxon>
    </lineage>
</organism>